<feature type="compositionally biased region" description="Low complexity" evidence="1">
    <location>
        <begin position="155"/>
        <end position="164"/>
    </location>
</feature>
<feature type="compositionally biased region" description="Basic and acidic residues" evidence="1">
    <location>
        <begin position="14"/>
        <end position="24"/>
    </location>
</feature>
<dbReference type="Proteomes" id="UP001244207">
    <property type="component" value="Unassembled WGS sequence"/>
</dbReference>
<protein>
    <submittedName>
        <fullName evidence="2">Uncharacterized protein</fullName>
    </submittedName>
</protein>
<feature type="region of interest" description="Disordered" evidence="1">
    <location>
        <begin position="1"/>
        <end position="60"/>
    </location>
</feature>
<dbReference type="EMBL" id="JAHMHS010000011">
    <property type="protein sequence ID" value="KAK1729538.1"/>
    <property type="molecule type" value="Genomic_DNA"/>
</dbReference>
<evidence type="ECO:0000313" key="3">
    <source>
        <dbReference type="Proteomes" id="UP001244207"/>
    </source>
</evidence>
<evidence type="ECO:0000256" key="1">
    <source>
        <dbReference type="SAM" id="MobiDB-lite"/>
    </source>
</evidence>
<reference evidence="2" key="1">
    <citation type="submission" date="2021-12" db="EMBL/GenBank/DDBJ databases">
        <title>Comparative genomics, transcriptomics and evolutionary studies reveal genomic signatures of adaptation to plant cell wall in hemibiotrophic fungi.</title>
        <authorList>
            <consortium name="DOE Joint Genome Institute"/>
            <person name="Baroncelli R."/>
            <person name="Diaz J.F."/>
            <person name="Benocci T."/>
            <person name="Peng M."/>
            <person name="Battaglia E."/>
            <person name="Haridas S."/>
            <person name="Andreopoulos W."/>
            <person name="Labutti K."/>
            <person name="Pangilinan J."/>
            <person name="Floch G.L."/>
            <person name="Makela M.R."/>
            <person name="Henrissat B."/>
            <person name="Grigoriev I.V."/>
            <person name="Crouch J.A."/>
            <person name="De Vries R.P."/>
            <person name="Sukno S.A."/>
            <person name="Thon M.R."/>
        </authorList>
    </citation>
    <scope>NUCLEOTIDE SEQUENCE</scope>
    <source>
        <strain evidence="2">CBS 112980</strain>
    </source>
</reference>
<accession>A0AAD8XLD5</accession>
<keyword evidence="3" id="KW-1185">Reference proteome</keyword>
<feature type="compositionally biased region" description="Basic and acidic residues" evidence="1">
    <location>
        <begin position="33"/>
        <end position="50"/>
    </location>
</feature>
<feature type="region of interest" description="Disordered" evidence="1">
    <location>
        <begin position="124"/>
        <end position="164"/>
    </location>
</feature>
<organism evidence="2 3">
    <name type="scientific">Glomerella acutata</name>
    <name type="common">Colletotrichum acutatum</name>
    <dbReference type="NCBI Taxonomy" id="27357"/>
    <lineage>
        <taxon>Eukaryota</taxon>
        <taxon>Fungi</taxon>
        <taxon>Dikarya</taxon>
        <taxon>Ascomycota</taxon>
        <taxon>Pezizomycotina</taxon>
        <taxon>Sordariomycetes</taxon>
        <taxon>Hypocreomycetidae</taxon>
        <taxon>Glomerellales</taxon>
        <taxon>Glomerellaceae</taxon>
        <taxon>Colletotrichum</taxon>
        <taxon>Colletotrichum acutatum species complex</taxon>
    </lineage>
</organism>
<dbReference type="GeneID" id="85386409"/>
<dbReference type="RefSeq" id="XP_060369593.1">
    <property type="nucleotide sequence ID" value="XM_060502510.1"/>
</dbReference>
<proteinExistence type="predicted"/>
<feature type="compositionally biased region" description="Basic and acidic residues" evidence="1">
    <location>
        <begin position="127"/>
        <end position="142"/>
    </location>
</feature>
<comment type="caution">
    <text evidence="2">The sequence shown here is derived from an EMBL/GenBank/DDBJ whole genome shotgun (WGS) entry which is preliminary data.</text>
</comment>
<name>A0AAD8XLD5_GLOAC</name>
<sequence>MRPSTPQRSLRARSRMDLSMERPTDMLTPPVVPRREASLGRDVTVRKPEAMHNGWSPGHRRTLAVDLDWGSPRAEQGKRWPSIATCPGEAATGAGFKNRFANHFTALRSPRSIGPGVLRGFASSVADTRDEGHEAEKREAFRRNSPRGQGRKPSSRWSWTSWWS</sequence>
<gene>
    <name evidence="2" type="ORF">BDZ83DRAFT_34898</name>
</gene>
<evidence type="ECO:0000313" key="2">
    <source>
        <dbReference type="EMBL" id="KAK1729538.1"/>
    </source>
</evidence>
<dbReference type="AlphaFoldDB" id="A0AAD8XLD5"/>